<reference evidence="1" key="1">
    <citation type="journal article" date="2023" name="DNA Res.">
        <title>Chromosome-level genome assembly of Phrynocephalus forsythii using third-generation DNA sequencing and Hi-C analysis.</title>
        <authorList>
            <person name="Qi Y."/>
            <person name="Zhao W."/>
            <person name="Zhao Y."/>
            <person name="Niu C."/>
            <person name="Cao S."/>
            <person name="Zhang Y."/>
        </authorList>
    </citation>
    <scope>NUCLEOTIDE SEQUENCE</scope>
    <source>
        <tissue evidence="1">Muscle</tissue>
    </source>
</reference>
<evidence type="ECO:0000313" key="2">
    <source>
        <dbReference type="Proteomes" id="UP001142489"/>
    </source>
</evidence>
<proteinExistence type="predicted"/>
<accession>A0A9Q0XI66</accession>
<organism evidence="1 2">
    <name type="scientific">Phrynocephalus forsythii</name>
    <dbReference type="NCBI Taxonomy" id="171643"/>
    <lineage>
        <taxon>Eukaryota</taxon>
        <taxon>Metazoa</taxon>
        <taxon>Chordata</taxon>
        <taxon>Craniata</taxon>
        <taxon>Vertebrata</taxon>
        <taxon>Euteleostomi</taxon>
        <taxon>Lepidosauria</taxon>
        <taxon>Squamata</taxon>
        <taxon>Bifurcata</taxon>
        <taxon>Unidentata</taxon>
        <taxon>Episquamata</taxon>
        <taxon>Toxicofera</taxon>
        <taxon>Iguania</taxon>
        <taxon>Acrodonta</taxon>
        <taxon>Agamidae</taxon>
        <taxon>Agaminae</taxon>
        <taxon>Phrynocephalus</taxon>
    </lineage>
</organism>
<gene>
    <name evidence="1" type="ORF">JRQ81_002560</name>
</gene>
<keyword evidence="2" id="KW-1185">Reference proteome</keyword>
<name>A0A9Q0XI66_9SAUR</name>
<protein>
    <submittedName>
        <fullName evidence="1">Uncharacterized protein</fullName>
    </submittedName>
</protein>
<dbReference type="Proteomes" id="UP001142489">
    <property type="component" value="Unassembled WGS sequence"/>
</dbReference>
<sequence>MCYCLHLELTLCQVVFGSERGRETLDVKDGFSSVGFGAVPERAFCSNWTPCCAFPLTCRGEAERRRCYILLGTQHKRKKPLNWCGRAASAFKELQNQLERTKEWILLNPVYLFFNDKLNARASLDVTGASL</sequence>
<dbReference type="AlphaFoldDB" id="A0A9Q0XI66"/>
<dbReference type="EMBL" id="JAPFRF010000011">
    <property type="protein sequence ID" value="KAJ7316398.1"/>
    <property type="molecule type" value="Genomic_DNA"/>
</dbReference>
<comment type="caution">
    <text evidence="1">The sequence shown here is derived from an EMBL/GenBank/DDBJ whole genome shotgun (WGS) entry which is preliminary data.</text>
</comment>
<evidence type="ECO:0000313" key="1">
    <source>
        <dbReference type="EMBL" id="KAJ7316398.1"/>
    </source>
</evidence>